<accession>A0ABD2Z8D3</accession>
<reference evidence="2 3" key="1">
    <citation type="submission" date="2024-11" db="EMBL/GenBank/DDBJ databases">
        <title>A near-complete genome assembly of Cinchona calisaya.</title>
        <authorList>
            <person name="Lian D.C."/>
            <person name="Zhao X.W."/>
            <person name="Wei L."/>
        </authorList>
    </citation>
    <scope>NUCLEOTIDE SEQUENCE [LARGE SCALE GENOMIC DNA]</scope>
    <source>
        <tissue evidence="2">Nenye</tissue>
    </source>
</reference>
<protein>
    <submittedName>
        <fullName evidence="2">Uncharacterized protein</fullName>
    </submittedName>
</protein>
<organism evidence="2 3">
    <name type="scientific">Cinchona calisaya</name>
    <dbReference type="NCBI Taxonomy" id="153742"/>
    <lineage>
        <taxon>Eukaryota</taxon>
        <taxon>Viridiplantae</taxon>
        <taxon>Streptophyta</taxon>
        <taxon>Embryophyta</taxon>
        <taxon>Tracheophyta</taxon>
        <taxon>Spermatophyta</taxon>
        <taxon>Magnoliopsida</taxon>
        <taxon>eudicotyledons</taxon>
        <taxon>Gunneridae</taxon>
        <taxon>Pentapetalae</taxon>
        <taxon>asterids</taxon>
        <taxon>lamiids</taxon>
        <taxon>Gentianales</taxon>
        <taxon>Rubiaceae</taxon>
        <taxon>Cinchonoideae</taxon>
        <taxon>Cinchoneae</taxon>
        <taxon>Cinchona</taxon>
    </lineage>
</organism>
<feature type="region of interest" description="Disordered" evidence="1">
    <location>
        <begin position="1"/>
        <end position="24"/>
    </location>
</feature>
<comment type="caution">
    <text evidence="2">The sequence shown here is derived from an EMBL/GenBank/DDBJ whole genome shotgun (WGS) entry which is preliminary data.</text>
</comment>
<evidence type="ECO:0000256" key="1">
    <source>
        <dbReference type="SAM" id="MobiDB-lite"/>
    </source>
</evidence>
<dbReference type="AlphaFoldDB" id="A0ABD2Z8D3"/>
<sequence length="74" mass="8037">MTFAGLGLGGVGSSRSANGFKGSSGSVEWLGRKMLALRLRDRVDHDDDGINMDSIGERLQVRHQIPQVDNLNQV</sequence>
<dbReference type="Proteomes" id="UP001630127">
    <property type="component" value="Unassembled WGS sequence"/>
</dbReference>
<feature type="compositionally biased region" description="Gly residues" evidence="1">
    <location>
        <begin position="1"/>
        <end position="12"/>
    </location>
</feature>
<dbReference type="EMBL" id="JBJUIK010000010">
    <property type="protein sequence ID" value="KAL3515742.1"/>
    <property type="molecule type" value="Genomic_DNA"/>
</dbReference>
<evidence type="ECO:0000313" key="3">
    <source>
        <dbReference type="Proteomes" id="UP001630127"/>
    </source>
</evidence>
<gene>
    <name evidence="2" type="ORF">ACH5RR_022644</name>
</gene>
<feature type="compositionally biased region" description="Polar residues" evidence="1">
    <location>
        <begin position="15"/>
        <end position="24"/>
    </location>
</feature>
<keyword evidence="3" id="KW-1185">Reference proteome</keyword>
<name>A0ABD2Z8D3_9GENT</name>
<evidence type="ECO:0000313" key="2">
    <source>
        <dbReference type="EMBL" id="KAL3515742.1"/>
    </source>
</evidence>
<proteinExistence type="predicted"/>